<accession>A0A0C9SUD4</accession>
<dbReference type="HOGENOM" id="CLU_976952_0_0_1"/>
<keyword evidence="2" id="KW-1185">Reference proteome</keyword>
<organism evidence="1 2">
    <name type="scientific">Paxillus involutus ATCC 200175</name>
    <dbReference type="NCBI Taxonomy" id="664439"/>
    <lineage>
        <taxon>Eukaryota</taxon>
        <taxon>Fungi</taxon>
        <taxon>Dikarya</taxon>
        <taxon>Basidiomycota</taxon>
        <taxon>Agaricomycotina</taxon>
        <taxon>Agaricomycetes</taxon>
        <taxon>Agaricomycetidae</taxon>
        <taxon>Boletales</taxon>
        <taxon>Paxilineae</taxon>
        <taxon>Paxillaceae</taxon>
        <taxon>Paxillus</taxon>
    </lineage>
</organism>
<dbReference type="AlphaFoldDB" id="A0A0C9SUD4"/>
<reference evidence="1 2" key="1">
    <citation type="submission" date="2014-06" db="EMBL/GenBank/DDBJ databases">
        <authorList>
            <consortium name="DOE Joint Genome Institute"/>
            <person name="Kuo A."/>
            <person name="Kohler A."/>
            <person name="Nagy L.G."/>
            <person name="Floudas D."/>
            <person name="Copeland A."/>
            <person name="Barry K.W."/>
            <person name="Cichocki N."/>
            <person name="Veneault-Fourrey C."/>
            <person name="LaButti K."/>
            <person name="Lindquist E.A."/>
            <person name="Lipzen A."/>
            <person name="Lundell T."/>
            <person name="Morin E."/>
            <person name="Murat C."/>
            <person name="Sun H."/>
            <person name="Tunlid A."/>
            <person name="Henrissat B."/>
            <person name="Grigoriev I.V."/>
            <person name="Hibbett D.S."/>
            <person name="Martin F."/>
            <person name="Nordberg H.P."/>
            <person name="Cantor M.N."/>
            <person name="Hua S.X."/>
        </authorList>
    </citation>
    <scope>NUCLEOTIDE SEQUENCE [LARGE SCALE GENOMIC DNA]</scope>
    <source>
        <strain evidence="1 2">ATCC 200175</strain>
    </source>
</reference>
<reference evidence="2" key="2">
    <citation type="submission" date="2015-01" db="EMBL/GenBank/DDBJ databases">
        <title>Evolutionary Origins and Diversification of the Mycorrhizal Mutualists.</title>
        <authorList>
            <consortium name="DOE Joint Genome Institute"/>
            <consortium name="Mycorrhizal Genomics Consortium"/>
            <person name="Kohler A."/>
            <person name="Kuo A."/>
            <person name="Nagy L.G."/>
            <person name="Floudas D."/>
            <person name="Copeland A."/>
            <person name="Barry K.W."/>
            <person name="Cichocki N."/>
            <person name="Veneault-Fourrey C."/>
            <person name="LaButti K."/>
            <person name="Lindquist E.A."/>
            <person name="Lipzen A."/>
            <person name="Lundell T."/>
            <person name="Morin E."/>
            <person name="Murat C."/>
            <person name="Riley R."/>
            <person name="Ohm R."/>
            <person name="Sun H."/>
            <person name="Tunlid A."/>
            <person name="Henrissat B."/>
            <person name="Grigoriev I.V."/>
            <person name="Hibbett D.S."/>
            <person name="Martin F."/>
        </authorList>
    </citation>
    <scope>NUCLEOTIDE SEQUENCE [LARGE SCALE GENOMIC DNA]</scope>
    <source>
        <strain evidence="2">ATCC 200175</strain>
    </source>
</reference>
<evidence type="ECO:0000313" key="1">
    <source>
        <dbReference type="EMBL" id="KIJ06040.1"/>
    </source>
</evidence>
<gene>
    <name evidence="1" type="ORF">PAXINDRAFT_20745</name>
</gene>
<protein>
    <recommendedName>
        <fullName evidence="3">F-box domain-containing protein</fullName>
    </recommendedName>
</protein>
<evidence type="ECO:0000313" key="2">
    <source>
        <dbReference type="Proteomes" id="UP000053647"/>
    </source>
</evidence>
<dbReference type="OrthoDB" id="3067012at2759"/>
<dbReference type="Proteomes" id="UP000053647">
    <property type="component" value="Unassembled WGS sequence"/>
</dbReference>
<dbReference type="EMBL" id="KN820552">
    <property type="protein sequence ID" value="KIJ06040.1"/>
    <property type="molecule type" value="Genomic_DNA"/>
</dbReference>
<name>A0A0C9SUD4_PAXIN</name>
<proteinExistence type="predicted"/>
<sequence length="285" mass="32437">MPSLFCLGQPDIESGNVAKSANKRLLTLPKWPTSKRAAKSRTTPMHRCLLVNEIVCLIFEFIREWDEYPPQDGESKRLHTEGKKTLASLARTCRTFKEPALDALWMKLDSLDPLIRVLPRRMWAKRRWPLVVQTFVREKHWLTFNRYAKRVKFLNGPCWQLLPCVQHSVISALAKFPEASLPLLPNLSELVWSECKMSNIIEPGVSLLKYFAGPGVTNVSLFLLCWPYHVPEADVLSNLSVLCPNVTSFTAFFPRSSYNDSSQQIGEILCPSSIRHGPTHFTAIS</sequence>
<evidence type="ECO:0008006" key="3">
    <source>
        <dbReference type="Google" id="ProtNLM"/>
    </source>
</evidence>